<accession>A0ABY7V9F1</accession>
<dbReference type="Proteomes" id="UP001215231">
    <property type="component" value="Chromosome"/>
</dbReference>
<keyword evidence="3" id="KW-1185">Reference proteome</keyword>
<feature type="region of interest" description="Disordered" evidence="1">
    <location>
        <begin position="254"/>
        <end position="275"/>
    </location>
</feature>
<protein>
    <recommendedName>
        <fullName evidence="4">Solute-binding protein family 3/N-terminal domain-containing protein</fullName>
    </recommendedName>
</protein>
<gene>
    <name evidence="2" type="ORF">H3N35_17965</name>
</gene>
<name>A0ABY7V9F1_9GAMM</name>
<dbReference type="SUPFAM" id="SSF53850">
    <property type="entry name" value="Periplasmic binding protein-like II"/>
    <property type="match status" value="1"/>
</dbReference>
<proteinExistence type="predicted"/>
<evidence type="ECO:0000256" key="1">
    <source>
        <dbReference type="SAM" id="MobiDB-lite"/>
    </source>
</evidence>
<evidence type="ECO:0008006" key="4">
    <source>
        <dbReference type="Google" id="ProtNLM"/>
    </source>
</evidence>
<sequence length="275" mass="31109">MYLHKSRIDMPYSLPVLLLLFTSLLIFTKPLNAAPFIVNANEEVGETLGAEHVTHFIQQLYAPLGIKPSIVFLPNLRGLKMANQGQIDAEFSRYEPIGKAYPNLVKITEPLIAINVGLFCLSAKRCNLAQDNLYIRPKRSLTIGHFCQSNHLSCQVVKHDSIAFNIMNKRADGTYLSEYQIAVNALCQSDIKRIYYRHLPSLSQFSYHWIHNKHKHLLNQLTLSMINIKKSGLLKEMLVKFSSKTPPCSAKIIPLPPLKRPAAPLAPPSKHHPKR</sequence>
<dbReference type="EMBL" id="CP059693">
    <property type="protein sequence ID" value="WDE10156.1"/>
    <property type="molecule type" value="Genomic_DNA"/>
</dbReference>
<evidence type="ECO:0000313" key="2">
    <source>
        <dbReference type="EMBL" id="WDE10156.1"/>
    </source>
</evidence>
<evidence type="ECO:0000313" key="3">
    <source>
        <dbReference type="Proteomes" id="UP001215231"/>
    </source>
</evidence>
<reference evidence="2 3" key="1">
    <citation type="journal article" date="2022" name="Mar. Drugs">
        <title>Bioassay-Guided Fractionation Leads to the Detection of Cholic Acid Generated by the Rare Thalassomonas sp.</title>
        <authorList>
            <person name="Pheiffer F."/>
            <person name="Schneider Y.K."/>
            <person name="Hansen E.H."/>
            <person name="Andersen J.H."/>
            <person name="Isaksson J."/>
            <person name="Busche T."/>
            <person name="R C."/>
            <person name="Kalinowski J."/>
            <person name="Zyl L.V."/>
            <person name="Trindade M."/>
        </authorList>
    </citation>
    <scope>NUCLEOTIDE SEQUENCE [LARGE SCALE GENOMIC DNA]</scope>
    <source>
        <strain evidence="2 3">A5K-61T</strain>
    </source>
</reference>
<feature type="compositionally biased region" description="Pro residues" evidence="1">
    <location>
        <begin position="254"/>
        <end position="267"/>
    </location>
</feature>
<dbReference type="RefSeq" id="WP_274050173.1">
    <property type="nucleotide sequence ID" value="NZ_CP059693.1"/>
</dbReference>
<organism evidence="2 3">
    <name type="scientific">Thalassomonas haliotis</name>
    <dbReference type="NCBI Taxonomy" id="485448"/>
    <lineage>
        <taxon>Bacteria</taxon>
        <taxon>Pseudomonadati</taxon>
        <taxon>Pseudomonadota</taxon>
        <taxon>Gammaproteobacteria</taxon>
        <taxon>Alteromonadales</taxon>
        <taxon>Colwelliaceae</taxon>
        <taxon>Thalassomonas</taxon>
    </lineage>
</organism>